<accession>A0ACA9M5J4</accession>
<dbReference type="EMBL" id="CAJVPW010006587">
    <property type="protein sequence ID" value="CAG8570884.1"/>
    <property type="molecule type" value="Genomic_DNA"/>
</dbReference>
<gene>
    <name evidence="1" type="ORF">SPELUC_LOCUS5991</name>
</gene>
<reference evidence="1" key="1">
    <citation type="submission" date="2021-06" db="EMBL/GenBank/DDBJ databases">
        <authorList>
            <person name="Kallberg Y."/>
            <person name="Tangrot J."/>
            <person name="Rosling A."/>
        </authorList>
    </citation>
    <scope>NUCLEOTIDE SEQUENCE</scope>
    <source>
        <strain evidence="1">28 12/20/2015</strain>
    </source>
</reference>
<proteinExistence type="predicted"/>
<evidence type="ECO:0000313" key="1">
    <source>
        <dbReference type="EMBL" id="CAG8570884.1"/>
    </source>
</evidence>
<organism evidence="1 2">
    <name type="scientific">Cetraspora pellucida</name>
    <dbReference type="NCBI Taxonomy" id="1433469"/>
    <lineage>
        <taxon>Eukaryota</taxon>
        <taxon>Fungi</taxon>
        <taxon>Fungi incertae sedis</taxon>
        <taxon>Mucoromycota</taxon>
        <taxon>Glomeromycotina</taxon>
        <taxon>Glomeromycetes</taxon>
        <taxon>Diversisporales</taxon>
        <taxon>Gigasporaceae</taxon>
        <taxon>Cetraspora</taxon>
    </lineage>
</organism>
<protein>
    <submittedName>
        <fullName evidence="1">411_t:CDS:1</fullName>
    </submittedName>
</protein>
<sequence length="368" mass="42435">MVLSSEPDEINLERKPEDILEHLVLSNEPDEINLERKPEDILEHLVLSSEPDEINLEQKPEKQLVLSSEPNDINSEQKNNVNYQPNTALENIIAVADVTEEITKDVYAYNVIDVYTSNVIKSRYYIATIIEIYEKAQFNKNICKSLLHRAQSAEVAIYTLQRRKQENKEKLLSRSDTITGISKYINASSIEDKFLELMSDYDKCMEDLQFTFIISQDIQKRYDRFLNHFRENVQGTLKFVQGPLSILRQEVSIIKTQLGTDTQILAPRIDPTLLKDIEPEEPSINSNNIAVAKNFYIEPEEPLINFTKKFYTKNAIAVSCKTIMDPIRFQSQKKQGHLAILGKLGECPSILKLFWVSTIKDSITLREY</sequence>
<comment type="caution">
    <text evidence="1">The sequence shown here is derived from an EMBL/GenBank/DDBJ whole genome shotgun (WGS) entry which is preliminary data.</text>
</comment>
<keyword evidence="2" id="KW-1185">Reference proteome</keyword>
<evidence type="ECO:0000313" key="2">
    <source>
        <dbReference type="Proteomes" id="UP000789366"/>
    </source>
</evidence>
<dbReference type="Proteomes" id="UP000789366">
    <property type="component" value="Unassembled WGS sequence"/>
</dbReference>
<name>A0ACA9M5J4_9GLOM</name>